<keyword evidence="2" id="KW-1185">Reference proteome</keyword>
<evidence type="ECO:0000313" key="1">
    <source>
        <dbReference type="EMBL" id="MEQ2357700.1"/>
    </source>
</evidence>
<accession>A0ABV1AHS7</accession>
<dbReference type="Proteomes" id="UP001446032">
    <property type="component" value="Unassembled WGS sequence"/>
</dbReference>
<dbReference type="RefSeq" id="WP_227222684.1">
    <property type="nucleotide sequence ID" value="NZ_JBBMEI010000010.1"/>
</dbReference>
<name>A0ABV1AHS7_9FIRM</name>
<gene>
    <name evidence="1" type="ORF">WMO75_04960</name>
</gene>
<reference evidence="1 2" key="1">
    <citation type="submission" date="2024-03" db="EMBL/GenBank/DDBJ databases">
        <title>Human intestinal bacterial collection.</title>
        <authorList>
            <person name="Pauvert C."/>
            <person name="Hitch T.C.A."/>
            <person name="Clavel T."/>
        </authorList>
    </citation>
    <scope>NUCLEOTIDE SEQUENCE [LARGE SCALE GENOMIC DNA]</scope>
    <source>
        <strain evidence="1 2">CLA-AA-H95</strain>
    </source>
</reference>
<sequence>MYQSEREVAVKRLQKGILEKKTELDKLLWDALLAGQGEFFNTSSGLPFSYVVKRKRNGEYSGELLVSRKESSKTLTRSSVLLAFHKVIDATQICDIDGKAELILPEYKGPKAIGQIFGISYIYSIFWKFELIRVPAKVQEKLMDIK</sequence>
<evidence type="ECO:0000313" key="2">
    <source>
        <dbReference type="Proteomes" id="UP001446032"/>
    </source>
</evidence>
<dbReference type="EMBL" id="JBBMEI010000010">
    <property type="protein sequence ID" value="MEQ2357700.1"/>
    <property type="molecule type" value="Genomic_DNA"/>
</dbReference>
<organism evidence="1 2">
    <name type="scientific">Blautia intestinihominis</name>
    <dbReference type="NCBI Taxonomy" id="3133152"/>
    <lineage>
        <taxon>Bacteria</taxon>
        <taxon>Bacillati</taxon>
        <taxon>Bacillota</taxon>
        <taxon>Clostridia</taxon>
        <taxon>Lachnospirales</taxon>
        <taxon>Lachnospiraceae</taxon>
        <taxon>Blautia</taxon>
    </lineage>
</organism>
<proteinExistence type="predicted"/>
<comment type="caution">
    <text evidence="1">The sequence shown here is derived from an EMBL/GenBank/DDBJ whole genome shotgun (WGS) entry which is preliminary data.</text>
</comment>
<protein>
    <submittedName>
        <fullName evidence="1">Uncharacterized protein</fullName>
    </submittedName>
</protein>